<gene>
    <name evidence="2" type="primary">LOC142172637</name>
</gene>
<accession>A0AC58T589</accession>
<proteinExistence type="predicted"/>
<evidence type="ECO:0000313" key="2">
    <source>
        <dbReference type="RefSeq" id="XP_075092404.1"/>
    </source>
</evidence>
<keyword evidence="1" id="KW-1185">Reference proteome</keyword>
<dbReference type="RefSeq" id="XP_075092404.1">
    <property type="nucleotide sequence ID" value="XM_075236303.1"/>
</dbReference>
<name>A0AC58T589_TOBAC</name>
<evidence type="ECO:0000313" key="1">
    <source>
        <dbReference type="Proteomes" id="UP000790787"/>
    </source>
</evidence>
<organism evidence="1 2">
    <name type="scientific">Nicotiana tabacum</name>
    <name type="common">Common tobacco</name>
    <dbReference type="NCBI Taxonomy" id="4097"/>
    <lineage>
        <taxon>Eukaryota</taxon>
        <taxon>Viridiplantae</taxon>
        <taxon>Streptophyta</taxon>
        <taxon>Embryophyta</taxon>
        <taxon>Tracheophyta</taxon>
        <taxon>Spermatophyta</taxon>
        <taxon>Magnoliopsida</taxon>
        <taxon>eudicotyledons</taxon>
        <taxon>Gunneridae</taxon>
        <taxon>Pentapetalae</taxon>
        <taxon>asterids</taxon>
        <taxon>lamiids</taxon>
        <taxon>Solanales</taxon>
        <taxon>Solanaceae</taxon>
        <taxon>Nicotianoideae</taxon>
        <taxon>Nicotianeae</taxon>
        <taxon>Nicotiana</taxon>
    </lineage>
</organism>
<reference evidence="1" key="1">
    <citation type="journal article" date="2014" name="Nat. Commun.">
        <title>The tobacco genome sequence and its comparison with those of tomato and potato.</title>
        <authorList>
            <person name="Sierro N."/>
            <person name="Battey J.N."/>
            <person name="Ouadi S."/>
            <person name="Bakaher N."/>
            <person name="Bovet L."/>
            <person name="Willig A."/>
            <person name="Goepfert S."/>
            <person name="Peitsch M.C."/>
            <person name="Ivanov N.V."/>
        </authorList>
    </citation>
    <scope>NUCLEOTIDE SEQUENCE [LARGE SCALE GENOMIC DNA]</scope>
</reference>
<sequence length="145" mass="17012">MDVLDAIVVDAHSIDERAKARGYLRTCQTFEVAFMLYLMRDVLEITNELNKSLLKKEHDIANAILFLEIAKTMLQKLRDNGWESLIDKVSAFCIKYDILVPNFDEPYVDSGRSRCKPADCNVLHHYRVKVFYKIVDWHLQELKYI</sequence>
<dbReference type="Proteomes" id="UP000790787">
    <property type="component" value="Chromosome 18"/>
</dbReference>
<protein>
    <submittedName>
        <fullName evidence="2">Uncharacterized protein LOC142172637</fullName>
    </submittedName>
</protein>
<reference evidence="2" key="2">
    <citation type="submission" date="2025-08" db="UniProtKB">
        <authorList>
            <consortium name="RefSeq"/>
        </authorList>
    </citation>
    <scope>IDENTIFICATION</scope>
    <source>
        <tissue evidence="2">Leaf</tissue>
    </source>
</reference>